<accession>A0A9W4WKZ5</accession>
<dbReference type="EMBL" id="CAMKVN010000624">
    <property type="protein sequence ID" value="CAI2169799.1"/>
    <property type="molecule type" value="Genomic_DNA"/>
</dbReference>
<reference evidence="1" key="1">
    <citation type="submission" date="2022-08" db="EMBL/GenBank/DDBJ databases">
        <authorList>
            <person name="Kallberg Y."/>
            <person name="Tangrot J."/>
            <person name="Rosling A."/>
        </authorList>
    </citation>
    <scope>NUCLEOTIDE SEQUENCE</scope>
    <source>
        <strain evidence="1">Wild A</strain>
    </source>
</reference>
<proteinExistence type="predicted"/>
<evidence type="ECO:0000313" key="1">
    <source>
        <dbReference type="EMBL" id="CAI2169799.1"/>
    </source>
</evidence>
<organism evidence="1 2">
    <name type="scientific">Funneliformis geosporum</name>
    <dbReference type="NCBI Taxonomy" id="1117311"/>
    <lineage>
        <taxon>Eukaryota</taxon>
        <taxon>Fungi</taxon>
        <taxon>Fungi incertae sedis</taxon>
        <taxon>Mucoromycota</taxon>
        <taxon>Glomeromycotina</taxon>
        <taxon>Glomeromycetes</taxon>
        <taxon>Glomerales</taxon>
        <taxon>Glomeraceae</taxon>
        <taxon>Funneliformis</taxon>
    </lineage>
</organism>
<dbReference type="Proteomes" id="UP001153678">
    <property type="component" value="Unassembled WGS sequence"/>
</dbReference>
<protein>
    <submittedName>
        <fullName evidence="1">7781_t:CDS:1</fullName>
    </submittedName>
</protein>
<name>A0A9W4WKZ5_9GLOM</name>
<dbReference type="AlphaFoldDB" id="A0A9W4WKZ5"/>
<comment type="caution">
    <text evidence="1">The sequence shown here is derived from an EMBL/GenBank/DDBJ whole genome shotgun (WGS) entry which is preliminary data.</text>
</comment>
<keyword evidence="2" id="KW-1185">Reference proteome</keyword>
<sequence>MDTAENEKDDILAINETHQTTIKSNNQKSTVLYYQAHIKNKEISLIVDLDSSECIMFAALMKELGMECDAKQLAATVCFL</sequence>
<evidence type="ECO:0000313" key="2">
    <source>
        <dbReference type="Proteomes" id="UP001153678"/>
    </source>
</evidence>
<gene>
    <name evidence="1" type="ORF">FWILDA_LOCUS4263</name>
</gene>
<dbReference type="OrthoDB" id="5597136at2759"/>